<evidence type="ECO:0000256" key="1">
    <source>
        <dbReference type="SAM" id="SignalP"/>
    </source>
</evidence>
<reference evidence="2" key="2">
    <citation type="submission" date="2020-06" db="EMBL/GenBank/DDBJ databases">
        <title>Helianthus annuus Genome sequencing and assembly Release 2.</title>
        <authorList>
            <person name="Gouzy J."/>
            <person name="Langlade N."/>
            <person name="Munos S."/>
        </authorList>
    </citation>
    <scope>NUCLEOTIDE SEQUENCE</scope>
    <source>
        <tissue evidence="2">Leaves</tissue>
    </source>
</reference>
<sequence>MMNMIRNWILLFWDLLRCYKFMNGLVTGVHRYSLSQNSHLELSKSGC</sequence>
<reference evidence="2" key="1">
    <citation type="journal article" date="2017" name="Nature">
        <title>The sunflower genome provides insights into oil metabolism, flowering and Asterid evolution.</title>
        <authorList>
            <person name="Badouin H."/>
            <person name="Gouzy J."/>
            <person name="Grassa C.J."/>
            <person name="Murat F."/>
            <person name="Staton S.E."/>
            <person name="Cottret L."/>
            <person name="Lelandais-Briere C."/>
            <person name="Owens G.L."/>
            <person name="Carrere S."/>
            <person name="Mayjonade B."/>
            <person name="Legrand L."/>
            <person name="Gill N."/>
            <person name="Kane N.C."/>
            <person name="Bowers J.E."/>
            <person name="Hubner S."/>
            <person name="Bellec A."/>
            <person name="Berard A."/>
            <person name="Berges H."/>
            <person name="Blanchet N."/>
            <person name="Boniface M.C."/>
            <person name="Brunel D."/>
            <person name="Catrice O."/>
            <person name="Chaidir N."/>
            <person name="Claudel C."/>
            <person name="Donnadieu C."/>
            <person name="Faraut T."/>
            <person name="Fievet G."/>
            <person name="Helmstetter N."/>
            <person name="King M."/>
            <person name="Knapp S.J."/>
            <person name="Lai Z."/>
            <person name="Le Paslier M.C."/>
            <person name="Lippi Y."/>
            <person name="Lorenzon L."/>
            <person name="Mandel J.R."/>
            <person name="Marage G."/>
            <person name="Marchand G."/>
            <person name="Marquand E."/>
            <person name="Bret-Mestries E."/>
            <person name="Morien E."/>
            <person name="Nambeesan S."/>
            <person name="Nguyen T."/>
            <person name="Pegot-Espagnet P."/>
            <person name="Pouilly N."/>
            <person name="Raftis F."/>
            <person name="Sallet E."/>
            <person name="Schiex T."/>
            <person name="Thomas J."/>
            <person name="Vandecasteele C."/>
            <person name="Vares D."/>
            <person name="Vear F."/>
            <person name="Vautrin S."/>
            <person name="Crespi M."/>
            <person name="Mangin B."/>
            <person name="Burke J.M."/>
            <person name="Salse J."/>
            <person name="Munos S."/>
            <person name="Vincourt P."/>
            <person name="Rieseberg L.H."/>
            <person name="Langlade N.B."/>
        </authorList>
    </citation>
    <scope>NUCLEOTIDE SEQUENCE</scope>
    <source>
        <tissue evidence="2">Leaves</tissue>
    </source>
</reference>
<dbReference type="Proteomes" id="UP000215914">
    <property type="component" value="Unassembled WGS sequence"/>
</dbReference>
<evidence type="ECO:0000313" key="3">
    <source>
        <dbReference type="Proteomes" id="UP000215914"/>
    </source>
</evidence>
<gene>
    <name evidence="2" type="ORF">HanXRQr2_Chr14g0665971</name>
</gene>
<organism evidence="2 3">
    <name type="scientific">Helianthus annuus</name>
    <name type="common">Common sunflower</name>
    <dbReference type="NCBI Taxonomy" id="4232"/>
    <lineage>
        <taxon>Eukaryota</taxon>
        <taxon>Viridiplantae</taxon>
        <taxon>Streptophyta</taxon>
        <taxon>Embryophyta</taxon>
        <taxon>Tracheophyta</taxon>
        <taxon>Spermatophyta</taxon>
        <taxon>Magnoliopsida</taxon>
        <taxon>eudicotyledons</taxon>
        <taxon>Gunneridae</taxon>
        <taxon>Pentapetalae</taxon>
        <taxon>asterids</taxon>
        <taxon>campanulids</taxon>
        <taxon>Asterales</taxon>
        <taxon>Asteraceae</taxon>
        <taxon>Asteroideae</taxon>
        <taxon>Heliantheae alliance</taxon>
        <taxon>Heliantheae</taxon>
        <taxon>Helianthus</taxon>
    </lineage>
</organism>
<comment type="caution">
    <text evidence="2">The sequence shown here is derived from an EMBL/GenBank/DDBJ whole genome shotgun (WGS) entry which is preliminary data.</text>
</comment>
<evidence type="ECO:0000313" key="2">
    <source>
        <dbReference type="EMBL" id="KAF5771029.1"/>
    </source>
</evidence>
<proteinExistence type="predicted"/>
<feature type="chain" id="PRO_5039926347" evidence="1">
    <location>
        <begin position="19"/>
        <end position="47"/>
    </location>
</feature>
<keyword evidence="3" id="KW-1185">Reference proteome</keyword>
<keyword evidence="1" id="KW-0732">Signal</keyword>
<feature type="signal peptide" evidence="1">
    <location>
        <begin position="1"/>
        <end position="18"/>
    </location>
</feature>
<dbReference type="AlphaFoldDB" id="A0A9K3ED93"/>
<dbReference type="EMBL" id="MNCJ02000329">
    <property type="protein sequence ID" value="KAF5771029.1"/>
    <property type="molecule type" value="Genomic_DNA"/>
</dbReference>
<accession>A0A9K3ED93</accession>
<dbReference type="Gramene" id="mRNA:HanXRQr2_Chr14g0665971">
    <property type="protein sequence ID" value="mRNA:HanXRQr2_Chr14g0665971"/>
    <property type="gene ID" value="HanXRQr2_Chr14g0665971"/>
</dbReference>
<name>A0A9K3ED93_HELAN</name>
<protein>
    <submittedName>
        <fullName evidence="2">Uncharacterized protein</fullName>
    </submittedName>
</protein>